<dbReference type="EMBL" id="CYZE01000005">
    <property type="protein sequence ID" value="CUO35679.1"/>
    <property type="molecule type" value="Genomic_DNA"/>
</dbReference>
<evidence type="ECO:0000313" key="2">
    <source>
        <dbReference type="Proteomes" id="UP000095651"/>
    </source>
</evidence>
<proteinExistence type="predicted"/>
<protein>
    <submittedName>
        <fullName evidence="1">Uncharacterized protein</fullName>
    </submittedName>
</protein>
<reference evidence="1 2" key="1">
    <citation type="submission" date="2015-09" db="EMBL/GenBank/DDBJ databases">
        <authorList>
            <consortium name="Pathogen Informatics"/>
        </authorList>
    </citation>
    <scope>NUCLEOTIDE SEQUENCE [LARGE SCALE GENOMIC DNA]</scope>
    <source>
        <strain evidence="1 2">2789STDY5608850</strain>
    </source>
</reference>
<dbReference type="AlphaFoldDB" id="A0A174EGW4"/>
<accession>A0A174EGW4</accession>
<sequence>MENIKRMISAPNLLNICIDSSKNGECGGRIWYLYKNWPVPFSNTVDLIKKMDGFFDKLNYPEASTVSRTFYMEEKSRKPEEKKEAVAQMAVQELLEKKGDEATFIIYVKYRQNATWQGEVIWADKKKKKCFRSALELLKMIDSALDHGKIDTEG</sequence>
<dbReference type="RefSeq" id="WP_242352737.1">
    <property type="nucleotide sequence ID" value="NZ_CABIXC010000005.1"/>
</dbReference>
<evidence type="ECO:0000313" key="1">
    <source>
        <dbReference type="EMBL" id="CUO35679.1"/>
    </source>
</evidence>
<gene>
    <name evidence="1" type="ORF">ERS852407_02600</name>
</gene>
<name>A0A174EGW4_9FIRM</name>
<organism evidence="1 2">
    <name type="scientific">Hungatella hathewayi</name>
    <dbReference type="NCBI Taxonomy" id="154046"/>
    <lineage>
        <taxon>Bacteria</taxon>
        <taxon>Bacillati</taxon>
        <taxon>Bacillota</taxon>
        <taxon>Clostridia</taxon>
        <taxon>Lachnospirales</taxon>
        <taxon>Lachnospiraceae</taxon>
        <taxon>Hungatella</taxon>
    </lineage>
</organism>
<dbReference type="Proteomes" id="UP000095651">
    <property type="component" value="Unassembled WGS sequence"/>
</dbReference>